<dbReference type="Pfam" id="PF10547">
    <property type="entry name" value="P22_AR_N"/>
    <property type="match status" value="1"/>
</dbReference>
<evidence type="ECO:0000313" key="2">
    <source>
        <dbReference type="EMBL" id="DAE15418.1"/>
    </source>
</evidence>
<accession>A0A8S5Q918</accession>
<reference evidence="2" key="1">
    <citation type="journal article" date="2021" name="Proc. Natl. Acad. Sci. U.S.A.">
        <title>A Catalog of Tens of Thousands of Viruses from Human Metagenomes Reveals Hidden Associations with Chronic Diseases.</title>
        <authorList>
            <person name="Tisza M.J."/>
            <person name="Buck C.B."/>
        </authorList>
    </citation>
    <scope>NUCLEOTIDE SEQUENCE</scope>
    <source>
        <strain evidence="2">CtjOC2</strain>
    </source>
</reference>
<sequence>MHYLFKVKVPGTPNTVDATLIDGQIWITLSSVCNSLGIHQPTQQDRLKLTCWAKIERIPLVTERGREQTMYVIDRRTLTMWLATLGVYRNKATRKTLEAYQKNIDDVLDRLQQGLRGEKNYPTAPLAEKAQ</sequence>
<dbReference type="EMBL" id="BK015605">
    <property type="protein sequence ID" value="DAE15418.1"/>
    <property type="molecule type" value="Genomic_DNA"/>
</dbReference>
<evidence type="ECO:0000259" key="1">
    <source>
        <dbReference type="Pfam" id="PF10547"/>
    </source>
</evidence>
<dbReference type="InterPro" id="IPR018875">
    <property type="entry name" value="Antirepressor_Ant_N"/>
</dbReference>
<organism evidence="2">
    <name type="scientific">Siphoviridae sp. ctjOC2</name>
    <dbReference type="NCBI Taxonomy" id="2825632"/>
    <lineage>
        <taxon>Viruses</taxon>
        <taxon>Duplodnaviria</taxon>
        <taxon>Heunggongvirae</taxon>
        <taxon>Uroviricota</taxon>
        <taxon>Caudoviricetes</taxon>
    </lineage>
</organism>
<protein>
    <recommendedName>
        <fullName evidence="1">Antirepressor protein ant N-terminal domain-containing protein</fullName>
    </recommendedName>
</protein>
<name>A0A8S5Q918_9CAUD</name>
<feature type="domain" description="Antirepressor protein ant N-terminal" evidence="1">
    <location>
        <begin position="9"/>
        <end position="110"/>
    </location>
</feature>
<proteinExistence type="predicted"/>